<dbReference type="AlphaFoldDB" id="A0A1H1AWB8"/>
<evidence type="ECO:0000313" key="2">
    <source>
        <dbReference type="Proteomes" id="UP000183053"/>
    </source>
</evidence>
<dbReference type="EMBL" id="FNLF01000002">
    <property type="protein sequence ID" value="SDQ43995.1"/>
    <property type="molecule type" value="Genomic_DNA"/>
</dbReference>
<dbReference type="STRING" id="47312.SAMN04489765_0417"/>
<sequence>MLAEEHRFGVDAQVVGGFSDGAPLDDAEVEHAVQVGREKVGQPGIERRRPSCVRIEYRFKSPTIRSHYE</sequence>
<evidence type="ECO:0000313" key="1">
    <source>
        <dbReference type="EMBL" id="SDQ43995.1"/>
    </source>
</evidence>
<reference evidence="2" key="1">
    <citation type="submission" date="2016-10" db="EMBL/GenBank/DDBJ databases">
        <authorList>
            <person name="Varghese N."/>
            <person name="Submissions S."/>
        </authorList>
    </citation>
    <scope>NUCLEOTIDE SEQUENCE [LARGE SCALE GENOMIC DNA]</scope>
    <source>
        <strain evidence="2">DSM 44142</strain>
    </source>
</reference>
<name>A0A1H1AWB8_9ACTN</name>
<gene>
    <name evidence="1" type="ORF">SAMN04489765_0417</name>
</gene>
<organism evidence="1 2">
    <name type="scientific">Tsukamurella pulmonis</name>
    <dbReference type="NCBI Taxonomy" id="47312"/>
    <lineage>
        <taxon>Bacteria</taxon>
        <taxon>Bacillati</taxon>
        <taxon>Actinomycetota</taxon>
        <taxon>Actinomycetes</taxon>
        <taxon>Mycobacteriales</taxon>
        <taxon>Tsukamurellaceae</taxon>
        <taxon>Tsukamurella</taxon>
    </lineage>
</organism>
<proteinExistence type="predicted"/>
<accession>A0A1H1AWB8</accession>
<dbReference type="Proteomes" id="UP000183053">
    <property type="component" value="Unassembled WGS sequence"/>
</dbReference>
<keyword evidence="2" id="KW-1185">Reference proteome</keyword>
<protein>
    <submittedName>
        <fullName evidence="1">Uncharacterized protein</fullName>
    </submittedName>
</protein>